<reference evidence="3" key="1">
    <citation type="submission" date="2017-07" db="EMBL/GenBank/DDBJ databases">
        <authorList>
            <person name="Mikheyev A."/>
            <person name="Grau M."/>
        </authorList>
    </citation>
    <scope>NUCLEOTIDE SEQUENCE</scope>
    <source>
        <tissue evidence="3">Venom_gland</tissue>
    </source>
</reference>
<feature type="signal peptide" evidence="2">
    <location>
        <begin position="1"/>
        <end position="30"/>
    </location>
</feature>
<feature type="region of interest" description="Disordered" evidence="1">
    <location>
        <begin position="151"/>
        <end position="256"/>
    </location>
</feature>
<protein>
    <submittedName>
        <fullName evidence="3">Uncharacterized protein</fullName>
    </submittedName>
</protein>
<accession>A0A2D4NBT7</accession>
<dbReference type="EMBL" id="IACM01154178">
    <property type="protein sequence ID" value="LAB42466.1"/>
    <property type="molecule type" value="Transcribed_RNA"/>
</dbReference>
<name>A0A2D4NBT7_9SAUR</name>
<reference evidence="3" key="2">
    <citation type="submission" date="2017-11" db="EMBL/GenBank/DDBJ databases">
        <title>Coralsnake Venomics: Analyses of Venom Gland Transcriptomes and Proteomes of Six Brazilian Taxa.</title>
        <authorList>
            <person name="Aird S.D."/>
            <person name="Jorge da Silva N."/>
            <person name="Qiu L."/>
            <person name="Villar-Briones A."/>
            <person name="Aparecida-Saddi V."/>
            <person name="Campos-Telles M.P."/>
            <person name="Grau M."/>
            <person name="Mikheyev A.S."/>
        </authorList>
    </citation>
    <scope>NUCLEOTIDE SEQUENCE</scope>
    <source>
        <tissue evidence="3">Venom_gland</tissue>
    </source>
</reference>
<dbReference type="AlphaFoldDB" id="A0A2D4NBT7"/>
<feature type="compositionally biased region" description="Polar residues" evidence="1">
    <location>
        <begin position="239"/>
        <end position="250"/>
    </location>
</feature>
<proteinExistence type="predicted"/>
<evidence type="ECO:0000256" key="1">
    <source>
        <dbReference type="SAM" id="MobiDB-lite"/>
    </source>
</evidence>
<organism evidence="3">
    <name type="scientific">Micrurus spixii</name>
    <name type="common">Amazon coral snake</name>
    <dbReference type="NCBI Taxonomy" id="129469"/>
    <lineage>
        <taxon>Eukaryota</taxon>
        <taxon>Metazoa</taxon>
        <taxon>Chordata</taxon>
        <taxon>Craniata</taxon>
        <taxon>Vertebrata</taxon>
        <taxon>Euteleostomi</taxon>
        <taxon>Lepidosauria</taxon>
        <taxon>Squamata</taxon>
        <taxon>Bifurcata</taxon>
        <taxon>Unidentata</taxon>
        <taxon>Episquamata</taxon>
        <taxon>Toxicofera</taxon>
        <taxon>Serpentes</taxon>
        <taxon>Colubroidea</taxon>
        <taxon>Elapidae</taxon>
        <taxon>Elapinae</taxon>
        <taxon>Micrurus</taxon>
    </lineage>
</organism>
<feature type="chain" id="PRO_5013750112" evidence="2">
    <location>
        <begin position="31"/>
        <end position="256"/>
    </location>
</feature>
<feature type="compositionally biased region" description="Basic and acidic residues" evidence="1">
    <location>
        <begin position="171"/>
        <end position="185"/>
    </location>
</feature>
<sequence>MTLALWLLSTMGAMLLQKALLGGNSQSVQAIPRCRKQQGMQVLSELVGDESSIAELCTFSKNSPTGMVRYPLGNPAAEEHEGSPSSPVKNSMTPGLQEHLLESPCEKAVFDKQGEAEPTQLGSNKNSACPEWTGSDVQAKVASLEDAQLADVNPDSTLPASNEEEVSFEQFLRRRGEPDSAHSDASEQGSVHLEPLTPSEVLEHEATEILQQKGGVPASAKKTGLTSEPADLPSGGGSPNQEDLPSNQEGANDETS</sequence>
<evidence type="ECO:0000313" key="3">
    <source>
        <dbReference type="EMBL" id="LAB42466.1"/>
    </source>
</evidence>
<keyword evidence="2" id="KW-0732">Signal</keyword>
<evidence type="ECO:0000256" key="2">
    <source>
        <dbReference type="SAM" id="SignalP"/>
    </source>
</evidence>